<feature type="region of interest" description="Disordered" evidence="1">
    <location>
        <begin position="207"/>
        <end position="236"/>
    </location>
</feature>
<dbReference type="Proteomes" id="UP000288805">
    <property type="component" value="Unassembled WGS sequence"/>
</dbReference>
<evidence type="ECO:0000313" key="2">
    <source>
        <dbReference type="EMBL" id="RVW36227.1"/>
    </source>
</evidence>
<protein>
    <submittedName>
        <fullName evidence="2">Uncharacterized protein</fullName>
    </submittedName>
</protein>
<organism evidence="2 3">
    <name type="scientific">Vitis vinifera</name>
    <name type="common">Grape</name>
    <dbReference type="NCBI Taxonomy" id="29760"/>
    <lineage>
        <taxon>Eukaryota</taxon>
        <taxon>Viridiplantae</taxon>
        <taxon>Streptophyta</taxon>
        <taxon>Embryophyta</taxon>
        <taxon>Tracheophyta</taxon>
        <taxon>Spermatophyta</taxon>
        <taxon>Magnoliopsida</taxon>
        <taxon>eudicotyledons</taxon>
        <taxon>Gunneridae</taxon>
        <taxon>Pentapetalae</taxon>
        <taxon>rosids</taxon>
        <taxon>Vitales</taxon>
        <taxon>Vitaceae</taxon>
        <taxon>Viteae</taxon>
        <taxon>Vitis</taxon>
    </lineage>
</organism>
<name>A0A438DL82_VITVI</name>
<comment type="caution">
    <text evidence="2">The sequence shown here is derived from an EMBL/GenBank/DDBJ whole genome shotgun (WGS) entry which is preliminary data.</text>
</comment>
<accession>A0A438DL82</accession>
<sequence length="300" mass="34307">MSSSMKQLLETMCEGDFMSTNLEEAMDFLSYVAEVSRRWDEPNAREVGRMKSQPNAPNVKAGSLSGGVSYDSNCEKCLGIKQMLLDNLSPITMLHIATPTIQIRGIIRISLGSQGHLVHATWPSTSQASNLKQAIVNLSKVMGDFVGDQKSINAQLSQRIDSCKRKESFLLNLIRIPRVSMKWRLRRENLQVREVKVVITLRSGKEVDLPTSKPEHEPESEQRKKEEEIKGKRKENMQRRRTLNLLNGVMQLMFGNMTLELNIFYLCKKQFHPEEEEGPEEVCMIDNLVEEHCDQKMLKI</sequence>
<evidence type="ECO:0000313" key="3">
    <source>
        <dbReference type="Proteomes" id="UP000288805"/>
    </source>
</evidence>
<reference evidence="2 3" key="1">
    <citation type="journal article" date="2018" name="PLoS Genet.">
        <title>Population sequencing reveals clonal diversity and ancestral inbreeding in the grapevine cultivar Chardonnay.</title>
        <authorList>
            <person name="Roach M.J."/>
            <person name="Johnson D.L."/>
            <person name="Bohlmann J."/>
            <person name="van Vuuren H.J."/>
            <person name="Jones S.J."/>
            <person name="Pretorius I.S."/>
            <person name="Schmidt S.A."/>
            <person name="Borneman A.R."/>
        </authorList>
    </citation>
    <scope>NUCLEOTIDE SEQUENCE [LARGE SCALE GENOMIC DNA]</scope>
    <source>
        <strain evidence="3">cv. Chardonnay</strain>
        <tissue evidence="2">Leaf</tissue>
    </source>
</reference>
<dbReference type="AlphaFoldDB" id="A0A438DL82"/>
<proteinExistence type="predicted"/>
<gene>
    <name evidence="2" type="ORF">CK203_095785</name>
</gene>
<evidence type="ECO:0000256" key="1">
    <source>
        <dbReference type="SAM" id="MobiDB-lite"/>
    </source>
</evidence>
<dbReference type="EMBL" id="QGNW01001579">
    <property type="protein sequence ID" value="RVW36227.1"/>
    <property type="molecule type" value="Genomic_DNA"/>
</dbReference>